<evidence type="ECO:0000313" key="2">
    <source>
        <dbReference type="Proteomes" id="UP000001505"/>
    </source>
</evidence>
<dbReference type="eggNOG" id="ENOG5033I5P">
    <property type="taxonomic scope" value="Bacteria"/>
</dbReference>
<sequence>MANQRQDFHNAPHHRANNSLLIQFLLHELLQAFAITADYQKLIHSITLTPHLKYTKKGKEQLQNAYELITQLAGKTSQSMRIFSWNLNEGIIAKLRQYSTFFGNNLDSQDSDAIQLDRHAERAWVNCLECLDLTREQLSLPLKEPANLKFLINYSDKLCVRIQKLAQVISNILPQFRDDETVLYYLINYQDALALLWGPKFLPKLFKQLFPSGKEEAEHFLKVRYNKRHFSHHTLDLANKFSRLFSNV</sequence>
<dbReference type="OrthoDB" id="21956at2"/>
<reference evidence="1 2" key="1">
    <citation type="journal article" date="2010" name="PLoS ONE">
        <title>The Waddlia genome: a window into chlamydial biology.</title>
        <authorList>
            <person name="Bertelli C."/>
            <person name="Collyn F."/>
            <person name="Croxatto A."/>
            <person name="Ruckert C."/>
            <person name="Polkinghorne A."/>
            <person name="Kebbi-Beghdadi C."/>
            <person name="Goesmann A."/>
            <person name="Vaughan L."/>
            <person name="Greub G."/>
        </authorList>
    </citation>
    <scope>NUCLEOTIDE SEQUENCE [LARGE SCALE GENOMIC DNA]</scope>
    <source>
        <strain evidence="2">ATCC VR-1470 / WSU 86-1044</strain>
    </source>
</reference>
<evidence type="ECO:0000313" key="1">
    <source>
        <dbReference type="EMBL" id="ADI38707.1"/>
    </source>
</evidence>
<keyword evidence="2" id="KW-1185">Reference proteome</keyword>
<dbReference type="KEGG" id="wch:wcw_1356"/>
<dbReference type="HOGENOM" id="CLU_1061079_0_0_0"/>
<dbReference type="Proteomes" id="UP000001505">
    <property type="component" value="Chromosome"/>
</dbReference>
<dbReference type="EMBL" id="CP001928">
    <property type="protein sequence ID" value="ADI38707.1"/>
    <property type="molecule type" value="Genomic_DNA"/>
</dbReference>
<accession>D6YRL2</accession>
<dbReference type="STRING" id="716544.wcw_1356"/>
<gene>
    <name evidence="1" type="ordered locus">wcw_1356</name>
</gene>
<dbReference type="RefSeq" id="WP_013182418.1">
    <property type="nucleotide sequence ID" value="NC_014225.1"/>
</dbReference>
<name>D6YRL2_WADCW</name>
<protein>
    <submittedName>
        <fullName evidence="1">Uncharacterized protein</fullName>
    </submittedName>
</protein>
<dbReference type="AlphaFoldDB" id="D6YRL2"/>
<organism evidence="1 2">
    <name type="scientific">Waddlia chondrophila (strain ATCC VR-1470 / WSU 86-1044)</name>
    <dbReference type="NCBI Taxonomy" id="716544"/>
    <lineage>
        <taxon>Bacteria</taxon>
        <taxon>Pseudomonadati</taxon>
        <taxon>Chlamydiota</taxon>
        <taxon>Chlamydiia</taxon>
        <taxon>Parachlamydiales</taxon>
        <taxon>Waddliaceae</taxon>
        <taxon>Waddlia</taxon>
    </lineage>
</organism>
<proteinExistence type="predicted"/>